<organism evidence="2 3">
    <name type="scientific">Hydnum rufescens UP504</name>
    <dbReference type="NCBI Taxonomy" id="1448309"/>
    <lineage>
        <taxon>Eukaryota</taxon>
        <taxon>Fungi</taxon>
        <taxon>Dikarya</taxon>
        <taxon>Basidiomycota</taxon>
        <taxon>Agaricomycotina</taxon>
        <taxon>Agaricomycetes</taxon>
        <taxon>Cantharellales</taxon>
        <taxon>Hydnaceae</taxon>
        <taxon>Hydnum</taxon>
    </lineage>
</organism>
<feature type="region of interest" description="Disordered" evidence="1">
    <location>
        <begin position="1"/>
        <end position="29"/>
    </location>
</feature>
<sequence>MHQQDPGEIWACAQPPDPEPAQQPTKYRTTHPPRWVCGNSCTTHPLWQVCGNTWSLPSVTTHPSLECLPPAMMINEHMYHTPTEAAPQALSACPLNMTIGEIAYHTPAVVGVWFYIMLATNEDP</sequence>
<dbReference type="Proteomes" id="UP000886523">
    <property type="component" value="Unassembled WGS sequence"/>
</dbReference>
<accession>A0A9P6ASX8</accession>
<proteinExistence type="predicted"/>
<dbReference type="AlphaFoldDB" id="A0A9P6ASX8"/>
<dbReference type="EMBL" id="MU129002">
    <property type="protein sequence ID" value="KAF9511301.1"/>
    <property type="molecule type" value="Genomic_DNA"/>
</dbReference>
<evidence type="ECO:0000313" key="2">
    <source>
        <dbReference type="EMBL" id="KAF9511301.1"/>
    </source>
</evidence>
<gene>
    <name evidence="2" type="ORF">BS47DRAFT_1363920</name>
</gene>
<evidence type="ECO:0000313" key="3">
    <source>
        <dbReference type="Proteomes" id="UP000886523"/>
    </source>
</evidence>
<reference evidence="2" key="1">
    <citation type="journal article" date="2020" name="Nat. Commun.">
        <title>Large-scale genome sequencing of mycorrhizal fungi provides insights into the early evolution of symbiotic traits.</title>
        <authorList>
            <person name="Miyauchi S."/>
            <person name="Kiss E."/>
            <person name="Kuo A."/>
            <person name="Drula E."/>
            <person name="Kohler A."/>
            <person name="Sanchez-Garcia M."/>
            <person name="Morin E."/>
            <person name="Andreopoulos B."/>
            <person name="Barry K.W."/>
            <person name="Bonito G."/>
            <person name="Buee M."/>
            <person name="Carver A."/>
            <person name="Chen C."/>
            <person name="Cichocki N."/>
            <person name="Clum A."/>
            <person name="Culley D."/>
            <person name="Crous P.W."/>
            <person name="Fauchery L."/>
            <person name="Girlanda M."/>
            <person name="Hayes R.D."/>
            <person name="Keri Z."/>
            <person name="LaButti K."/>
            <person name="Lipzen A."/>
            <person name="Lombard V."/>
            <person name="Magnuson J."/>
            <person name="Maillard F."/>
            <person name="Murat C."/>
            <person name="Nolan M."/>
            <person name="Ohm R.A."/>
            <person name="Pangilinan J."/>
            <person name="Pereira M.F."/>
            <person name="Perotto S."/>
            <person name="Peter M."/>
            <person name="Pfister S."/>
            <person name="Riley R."/>
            <person name="Sitrit Y."/>
            <person name="Stielow J.B."/>
            <person name="Szollosi G."/>
            <person name="Zifcakova L."/>
            <person name="Stursova M."/>
            <person name="Spatafora J.W."/>
            <person name="Tedersoo L."/>
            <person name="Vaario L.M."/>
            <person name="Yamada A."/>
            <person name="Yan M."/>
            <person name="Wang P."/>
            <person name="Xu J."/>
            <person name="Bruns T."/>
            <person name="Baldrian P."/>
            <person name="Vilgalys R."/>
            <person name="Dunand C."/>
            <person name="Henrissat B."/>
            <person name="Grigoriev I.V."/>
            <person name="Hibbett D."/>
            <person name="Nagy L.G."/>
            <person name="Martin F.M."/>
        </authorList>
    </citation>
    <scope>NUCLEOTIDE SEQUENCE</scope>
    <source>
        <strain evidence="2">UP504</strain>
    </source>
</reference>
<name>A0A9P6ASX8_9AGAM</name>
<comment type="caution">
    <text evidence="2">The sequence shown here is derived from an EMBL/GenBank/DDBJ whole genome shotgun (WGS) entry which is preliminary data.</text>
</comment>
<protein>
    <submittedName>
        <fullName evidence="2">Uncharacterized protein</fullName>
    </submittedName>
</protein>
<evidence type="ECO:0000256" key="1">
    <source>
        <dbReference type="SAM" id="MobiDB-lite"/>
    </source>
</evidence>
<keyword evidence="3" id="KW-1185">Reference proteome</keyword>